<dbReference type="AlphaFoldDB" id="A0A0F9JVY2"/>
<dbReference type="EMBL" id="LAZR01009235">
    <property type="protein sequence ID" value="KKM73848.1"/>
    <property type="molecule type" value="Genomic_DNA"/>
</dbReference>
<dbReference type="GO" id="GO:0009007">
    <property type="term" value="F:site-specific DNA-methyltransferase (adenine-specific) activity"/>
    <property type="evidence" value="ECO:0007669"/>
    <property type="project" value="InterPro"/>
</dbReference>
<accession>A0A0F9JVY2</accession>
<organism evidence="1">
    <name type="scientific">marine sediment metagenome</name>
    <dbReference type="NCBI Taxonomy" id="412755"/>
    <lineage>
        <taxon>unclassified sequences</taxon>
        <taxon>metagenomes</taxon>
        <taxon>ecological metagenomes</taxon>
    </lineage>
</organism>
<dbReference type="InterPro" id="IPR008593">
    <property type="entry name" value="Dam_MeTrfase"/>
</dbReference>
<evidence type="ECO:0000313" key="1">
    <source>
        <dbReference type="EMBL" id="KKM73848.1"/>
    </source>
</evidence>
<gene>
    <name evidence="1" type="ORF">LCGC14_1406340</name>
</gene>
<evidence type="ECO:0008006" key="2">
    <source>
        <dbReference type="Google" id="ProtNLM"/>
    </source>
</evidence>
<sequence length="175" mass="21011">MKDKFYKKDIKQRHSKITFQKSGLYEWETPQDFFDKLNKEFVFTLDVCADKENHKCKNYFSEKDDGLNKDWKNNVYWMNPPYGIKISKWVKKAYEESRKGTLVVCLVPSRTETRWWWDYCMKGKIRFIKGRLKFKGRNTKGELVNHPATFPSAIVIFKPKLKIIRIIKTIAEKIK</sequence>
<name>A0A0F9JVY2_9ZZZZ</name>
<reference evidence="1" key="1">
    <citation type="journal article" date="2015" name="Nature">
        <title>Complex archaea that bridge the gap between prokaryotes and eukaryotes.</title>
        <authorList>
            <person name="Spang A."/>
            <person name="Saw J.H."/>
            <person name="Jorgensen S.L."/>
            <person name="Zaremba-Niedzwiedzka K."/>
            <person name="Martijn J."/>
            <person name="Lind A.E."/>
            <person name="van Eijk R."/>
            <person name="Schleper C."/>
            <person name="Guy L."/>
            <person name="Ettema T.J."/>
        </authorList>
    </citation>
    <scope>NUCLEOTIDE SEQUENCE</scope>
</reference>
<dbReference type="Pfam" id="PF05869">
    <property type="entry name" value="Dam"/>
    <property type="match status" value="1"/>
</dbReference>
<dbReference type="GO" id="GO:0003677">
    <property type="term" value="F:DNA binding"/>
    <property type="evidence" value="ECO:0007669"/>
    <property type="project" value="InterPro"/>
</dbReference>
<protein>
    <recommendedName>
        <fullName evidence="2">DNA N-6-adenine-methyltransferase (Dam)</fullName>
    </recommendedName>
</protein>
<comment type="caution">
    <text evidence="1">The sequence shown here is derived from an EMBL/GenBank/DDBJ whole genome shotgun (WGS) entry which is preliminary data.</text>
</comment>
<proteinExistence type="predicted"/>
<dbReference type="GO" id="GO:0009307">
    <property type="term" value="P:DNA restriction-modification system"/>
    <property type="evidence" value="ECO:0007669"/>
    <property type="project" value="InterPro"/>
</dbReference>